<evidence type="ECO:0000259" key="11">
    <source>
        <dbReference type="Pfam" id="PF00149"/>
    </source>
</evidence>
<evidence type="ECO:0000256" key="9">
    <source>
        <dbReference type="ARBA" id="ARBA00023211"/>
    </source>
</evidence>
<feature type="binding site" evidence="10">
    <location>
        <position position="164"/>
    </location>
    <ligand>
        <name>substrate</name>
    </ligand>
</feature>
<dbReference type="GO" id="GO:0009245">
    <property type="term" value="P:lipid A biosynthetic process"/>
    <property type="evidence" value="ECO:0007669"/>
    <property type="project" value="UniProtKB-UniRule"/>
</dbReference>
<evidence type="ECO:0000256" key="2">
    <source>
        <dbReference type="ARBA" id="ARBA00022516"/>
    </source>
</evidence>
<dbReference type="AlphaFoldDB" id="A0A7U6JHF6"/>
<comment type="catalytic activity">
    <reaction evidence="10">
        <text>UDP-2-N,3-O-bis[(3R)-3-hydroxytetradecanoyl]-alpha-D-glucosamine + H2O = 2-N,3-O-bis[(3R)-3-hydroxytetradecanoyl]-alpha-D-glucosaminyl 1-phosphate + UMP + 2 H(+)</text>
        <dbReference type="Rhea" id="RHEA:25213"/>
        <dbReference type="ChEBI" id="CHEBI:15377"/>
        <dbReference type="ChEBI" id="CHEBI:15378"/>
        <dbReference type="ChEBI" id="CHEBI:57865"/>
        <dbReference type="ChEBI" id="CHEBI:57957"/>
        <dbReference type="ChEBI" id="CHEBI:78847"/>
        <dbReference type="EC" id="3.6.1.54"/>
    </reaction>
</comment>
<keyword evidence="7 10" id="KW-0443">Lipid metabolism</keyword>
<feature type="binding site" evidence="10">
    <location>
        <position position="195"/>
    </location>
    <ligand>
        <name>substrate</name>
    </ligand>
</feature>
<dbReference type="InterPro" id="IPR010138">
    <property type="entry name" value="UDP-diacylglucosamine_Hdrlase"/>
</dbReference>
<evidence type="ECO:0000256" key="6">
    <source>
        <dbReference type="ARBA" id="ARBA00022801"/>
    </source>
</evidence>
<accession>A0A7U6JHF6</accession>
<feature type="binding site" evidence="10">
    <location>
        <position position="79"/>
    </location>
    <ligand>
        <name>Mn(2+)</name>
        <dbReference type="ChEBI" id="CHEBI:29035"/>
        <label>2</label>
    </ligand>
</feature>
<feature type="binding site" evidence="10">
    <location>
        <position position="9"/>
    </location>
    <ligand>
        <name>Mn(2+)</name>
        <dbReference type="ChEBI" id="CHEBI:29035"/>
        <label>1</label>
    </ligand>
</feature>
<feature type="binding site" evidence="10">
    <location>
        <position position="197"/>
    </location>
    <ligand>
        <name>Mn(2+)</name>
        <dbReference type="ChEBI" id="CHEBI:29035"/>
        <label>1</label>
    </ligand>
</feature>
<dbReference type="KEGG" id="tbn:TBH_C1331"/>
<dbReference type="RefSeq" id="WP_041066876.1">
    <property type="nucleotide sequence ID" value="NZ_AP012273.1"/>
</dbReference>
<dbReference type="EC" id="3.6.1.54" evidence="10"/>
<feature type="binding site" evidence="10">
    <location>
        <position position="195"/>
    </location>
    <ligand>
        <name>Mn(2+)</name>
        <dbReference type="ChEBI" id="CHEBI:29035"/>
        <label>2</label>
    </ligand>
</feature>
<dbReference type="PANTHER" id="PTHR34990:SF1">
    <property type="entry name" value="UDP-2,3-DIACYLGLUCOSAMINE HYDROLASE"/>
    <property type="match status" value="1"/>
</dbReference>
<evidence type="ECO:0000256" key="7">
    <source>
        <dbReference type="ARBA" id="ARBA00023098"/>
    </source>
</evidence>
<keyword evidence="8 10" id="KW-0472">Membrane</keyword>
<dbReference type="InterPro" id="IPR004843">
    <property type="entry name" value="Calcineurin-like_PHP"/>
</dbReference>
<sequence>MPPVLFISDLHLSPKTPELIQQFRRFLQGPVRTAHSLYILGDLFDAWIGDDDPSPFATEIQQLLADTTAHVPVYFQHGNRDFLLGDAFARETGVQLLPGEHVLETPFAPWLLLHGDQLCTDDSEYQKARKIFRSEAFKAQAMAMSIPQRMEKAAEIRRMSGEATAAKAENIMDVNQAAVEATMRRHGVRHMIHGHTHRPAVHEFSLDGQPARRAVLADWQDQGSFALALDRNSGKPVSIRV</sequence>
<dbReference type="NCBIfam" id="NF003743">
    <property type="entry name" value="PRK05340.1"/>
    <property type="match status" value="1"/>
</dbReference>
<proteinExistence type="inferred from homology"/>
<dbReference type="GO" id="GO:0019897">
    <property type="term" value="C:extrinsic component of plasma membrane"/>
    <property type="evidence" value="ECO:0007669"/>
    <property type="project" value="UniProtKB-UniRule"/>
</dbReference>
<evidence type="ECO:0000256" key="5">
    <source>
        <dbReference type="ARBA" id="ARBA00022723"/>
    </source>
</evidence>
<protein>
    <recommendedName>
        <fullName evidence="10">UDP-2,3-diacylglucosamine hydrolase</fullName>
        <ecNumber evidence="10">3.6.1.54</ecNumber>
    </recommendedName>
    <alternativeName>
        <fullName evidence="10">UDP-2,3-diacylglucosamine diphosphatase</fullName>
    </alternativeName>
</protein>
<dbReference type="SUPFAM" id="SSF56300">
    <property type="entry name" value="Metallo-dependent phosphatases"/>
    <property type="match status" value="1"/>
</dbReference>
<evidence type="ECO:0000256" key="3">
    <source>
        <dbReference type="ARBA" id="ARBA00022519"/>
    </source>
</evidence>
<feature type="binding site" evidence="10">
    <location>
        <position position="167"/>
    </location>
    <ligand>
        <name>substrate</name>
    </ligand>
</feature>
<keyword evidence="9 10" id="KW-0464">Manganese</keyword>
<dbReference type="NCBIfam" id="TIGR01854">
    <property type="entry name" value="lipid_A_lpxH"/>
    <property type="match status" value="1"/>
</dbReference>
<feature type="binding site" evidence="10">
    <location>
        <position position="122"/>
    </location>
    <ligand>
        <name>substrate</name>
    </ligand>
</feature>
<evidence type="ECO:0000256" key="4">
    <source>
        <dbReference type="ARBA" id="ARBA00022556"/>
    </source>
</evidence>
<comment type="pathway">
    <text evidence="10">Glycolipid biosynthesis; lipid IV(A) biosynthesis; lipid IV(A) from (3R)-3-hydroxytetradecanoyl-[acyl-carrier-protein] and UDP-N-acetyl-alpha-D-glucosamine: step 4/6.</text>
</comment>
<evidence type="ECO:0000313" key="12">
    <source>
        <dbReference type="EMBL" id="BAO44256.1"/>
    </source>
</evidence>
<evidence type="ECO:0000256" key="1">
    <source>
        <dbReference type="ARBA" id="ARBA00022475"/>
    </source>
</evidence>
<dbReference type="CDD" id="cd07398">
    <property type="entry name" value="MPP_YbbF-LpxH"/>
    <property type="match status" value="1"/>
</dbReference>
<organism evidence="12 13">
    <name type="scientific">Thiolapillus brandeum</name>
    <dbReference type="NCBI Taxonomy" id="1076588"/>
    <lineage>
        <taxon>Bacteria</taxon>
        <taxon>Pseudomonadati</taxon>
        <taxon>Pseudomonadota</taxon>
        <taxon>Gammaproteobacteria</taxon>
        <taxon>Chromatiales</taxon>
        <taxon>Sedimenticolaceae</taxon>
        <taxon>Thiolapillus</taxon>
    </lineage>
</organism>
<keyword evidence="13" id="KW-1185">Reference proteome</keyword>
<keyword evidence="2 10" id="KW-0444">Lipid biosynthesis</keyword>
<comment type="cofactor">
    <cofactor evidence="10">
        <name>Mn(2+)</name>
        <dbReference type="ChEBI" id="CHEBI:29035"/>
    </cofactor>
    <text evidence="10">Binds 2 Mn(2+) ions per subunit in a binuclear metal center.</text>
</comment>
<dbReference type="Gene3D" id="3.60.21.10">
    <property type="match status" value="1"/>
</dbReference>
<comment type="subcellular location">
    <subcellularLocation>
        <location evidence="10">Cell inner membrane</location>
        <topology evidence="10">Peripheral membrane protein</topology>
        <orientation evidence="10">Cytoplasmic side</orientation>
    </subcellularLocation>
</comment>
<dbReference type="UniPathway" id="UPA00359">
    <property type="reaction ID" value="UER00480"/>
</dbReference>
<keyword evidence="3 10" id="KW-0997">Cell inner membrane</keyword>
<dbReference type="HAMAP" id="MF_00575">
    <property type="entry name" value="LpxH"/>
    <property type="match status" value="1"/>
</dbReference>
<feature type="binding site" evidence="10">
    <location>
        <position position="160"/>
    </location>
    <ligand>
        <name>substrate</name>
    </ligand>
</feature>
<dbReference type="GO" id="GO:0005737">
    <property type="term" value="C:cytoplasm"/>
    <property type="evidence" value="ECO:0007669"/>
    <property type="project" value="InterPro"/>
</dbReference>
<keyword evidence="5 10" id="KW-0479">Metal-binding</keyword>
<comment type="similarity">
    <text evidence="10">Belongs to the LpxH family.</text>
</comment>
<feature type="binding site" evidence="10">
    <location>
        <position position="11"/>
    </location>
    <ligand>
        <name>Mn(2+)</name>
        <dbReference type="ChEBI" id="CHEBI:29035"/>
        <label>1</label>
    </ligand>
</feature>
<feature type="binding site" evidence="10">
    <location>
        <begin position="79"/>
        <end position="80"/>
    </location>
    <ligand>
        <name>substrate</name>
    </ligand>
</feature>
<keyword evidence="4 10" id="KW-0441">Lipid A biosynthesis</keyword>
<dbReference type="PANTHER" id="PTHR34990">
    <property type="entry name" value="UDP-2,3-DIACYLGLUCOSAMINE HYDROLASE-RELATED"/>
    <property type="match status" value="1"/>
</dbReference>
<gene>
    <name evidence="10" type="primary">lpxH</name>
    <name evidence="12" type="ORF">TBH_C1331</name>
</gene>
<name>A0A7U6JHF6_9GAMM</name>
<dbReference type="GO" id="GO:0008758">
    <property type="term" value="F:UDP-2,3-diacylglucosamine hydrolase activity"/>
    <property type="evidence" value="ECO:0007669"/>
    <property type="project" value="UniProtKB-UniRule"/>
</dbReference>
<evidence type="ECO:0000313" key="13">
    <source>
        <dbReference type="Proteomes" id="UP000031631"/>
    </source>
</evidence>
<dbReference type="Pfam" id="PF00149">
    <property type="entry name" value="Metallophos"/>
    <property type="match status" value="1"/>
</dbReference>
<dbReference type="InterPro" id="IPR029052">
    <property type="entry name" value="Metallo-depent_PP-like"/>
</dbReference>
<evidence type="ECO:0000256" key="8">
    <source>
        <dbReference type="ARBA" id="ARBA00023136"/>
    </source>
</evidence>
<dbReference type="Proteomes" id="UP000031631">
    <property type="component" value="Chromosome"/>
</dbReference>
<evidence type="ECO:0000256" key="10">
    <source>
        <dbReference type="HAMAP-Rule" id="MF_00575"/>
    </source>
</evidence>
<comment type="function">
    <text evidence="10">Hydrolyzes the pyrophosphate bond of UDP-2,3-diacylglucosamine to yield 2,3-diacylglucosamine 1-phosphate (lipid X) and UMP by catalyzing the attack of water at the alpha-P atom. Involved in the biosynthesis of lipid A, a phosphorylated glycolipid that anchors the lipopolysaccharide to the outer membrane of the cell.</text>
</comment>
<dbReference type="EMBL" id="AP012273">
    <property type="protein sequence ID" value="BAO44256.1"/>
    <property type="molecule type" value="Genomic_DNA"/>
</dbReference>
<dbReference type="GO" id="GO:0030145">
    <property type="term" value="F:manganese ion binding"/>
    <property type="evidence" value="ECO:0007669"/>
    <property type="project" value="UniProtKB-UniRule"/>
</dbReference>
<keyword evidence="6 10" id="KW-0378">Hydrolase</keyword>
<feature type="binding site" evidence="10">
    <location>
        <position position="42"/>
    </location>
    <ligand>
        <name>Mn(2+)</name>
        <dbReference type="ChEBI" id="CHEBI:29035"/>
        <label>1</label>
    </ligand>
</feature>
<keyword evidence="1 10" id="KW-1003">Cell membrane</keyword>
<feature type="binding site" evidence="10">
    <location>
        <position position="42"/>
    </location>
    <ligand>
        <name>Mn(2+)</name>
        <dbReference type="ChEBI" id="CHEBI:29035"/>
        <label>2</label>
    </ligand>
</feature>
<reference evidence="12 13" key="1">
    <citation type="journal article" date="2014" name="PLoS ONE">
        <title>Physiological and genomic features of a novel sulfur-oxidizing gammaproteobacterium belonging to a previously uncultivated symbiotic lineage isolated from a hydrothermal vent.</title>
        <authorList>
            <person name="Nunoura T."/>
            <person name="Takaki Y."/>
            <person name="Kazama H."/>
            <person name="Kakuta J."/>
            <person name="Shimamura S."/>
            <person name="Makita H."/>
            <person name="Hirai M."/>
            <person name="Miyazaki M."/>
            <person name="Takai K."/>
        </authorList>
    </citation>
    <scope>NUCLEOTIDE SEQUENCE [LARGE SCALE GENOMIC DNA]</scope>
    <source>
        <strain evidence="12 13">Hiromi1</strain>
    </source>
</reference>
<feature type="domain" description="Calcineurin-like phosphoesterase" evidence="11">
    <location>
        <begin position="3"/>
        <end position="199"/>
    </location>
</feature>
<feature type="binding site" evidence="10">
    <location>
        <position position="114"/>
    </location>
    <ligand>
        <name>Mn(2+)</name>
        <dbReference type="ChEBI" id="CHEBI:29035"/>
        <label>2</label>
    </ligand>
</feature>
<dbReference type="InterPro" id="IPR043461">
    <property type="entry name" value="LpxH-like"/>
</dbReference>
<dbReference type="OrthoDB" id="9783283at2"/>